<evidence type="ECO:0000313" key="2">
    <source>
        <dbReference type="Ensembl" id="ENSJHYP00000015765.1"/>
    </source>
</evidence>
<accession>A0A8C5JBC8</accession>
<keyword evidence="3" id="KW-1185">Reference proteome</keyword>
<evidence type="ECO:0000256" key="1">
    <source>
        <dbReference type="SAM" id="MobiDB-lite"/>
    </source>
</evidence>
<sequence length="132" mass="14455">MGREASSAPWAGNSWCLQGSECFPLSTLGIFGRFNPKSIRSCEDLSTAFMESQAGLVEQLLPGTIGLINKYLPGQRSKVEGLWHNGGYKRSPYHHWITLKVLKSPPESSPALPGTGTATLVKRERGKKKIVK</sequence>
<name>A0A8C5JBC8_JUNHY</name>
<dbReference type="Ensembl" id="ENSJHYT00000019018.1">
    <property type="protein sequence ID" value="ENSJHYP00000015765.1"/>
    <property type="gene ID" value="ENSJHYG00000012099.1"/>
</dbReference>
<dbReference type="AlphaFoldDB" id="A0A8C5JBC8"/>
<organism evidence="2 3">
    <name type="scientific">Junco hyemalis</name>
    <name type="common">Dark-eyed junco</name>
    <dbReference type="NCBI Taxonomy" id="40217"/>
    <lineage>
        <taxon>Eukaryota</taxon>
        <taxon>Metazoa</taxon>
        <taxon>Chordata</taxon>
        <taxon>Craniata</taxon>
        <taxon>Vertebrata</taxon>
        <taxon>Euteleostomi</taxon>
        <taxon>Archelosauria</taxon>
        <taxon>Archosauria</taxon>
        <taxon>Dinosauria</taxon>
        <taxon>Saurischia</taxon>
        <taxon>Theropoda</taxon>
        <taxon>Coelurosauria</taxon>
        <taxon>Aves</taxon>
        <taxon>Neognathae</taxon>
        <taxon>Neoaves</taxon>
        <taxon>Telluraves</taxon>
        <taxon>Australaves</taxon>
        <taxon>Passeriformes</taxon>
        <taxon>Passerellidae</taxon>
        <taxon>Junco</taxon>
    </lineage>
</organism>
<reference evidence="2" key="1">
    <citation type="submission" date="2025-08" db="UniProtKB">
        <authorList>
            <consortium name="Ensembl"/>
        </authorList>
    </citation>
    <scope>IDENTIFICATION</scope>
</reference>
<proteinExistence type="predicted"/>
<feature type="region of interest" description="Disordered" evidence="1">
    <location>
        <begin position="107"/>
        <end position="132"/>
    </location>
</feature>
<dbReference type="Proteomes" id="UP000694408">
    <property type="component" value="Unplaced"/>
</dbReference>
<evidence type="ECO:0000313" key="3">
    <source>
        <dbReference type="Proteomes" id="UP000694408"/>
    </source>
</evidence>
<protein>
    <submittedName>
        <fullName evidence="2">Uncharacterized protein</fullName>
    </submittedName>
</protein>
<reference evidence="2" key="2">
    <citation type="submission" date="2025-09" db="UniProtKB">
        <authorList>
            <consortium name="Ensembl"/>
        </authorList>
    </citation>
    <scope>IDENTIFICATION</scope>
</reference>